<dbReference type="InterPro" id="IPR001433">
    <property type="entry name" value="OxRdtase_FAD/NAD-bd"/>
</dbReference>
<name>A0A1G8RSH4_9FLAO</name>
<dbReference type="SUPFAM" id="SSF52218">
    <property type="entry name" value="Flavoproteins"/>
    <property type="match status" value="1"/>
</dbReference>
<sequence length="730" mass="82025">MTISIWRYSHLALAVSSFLFIILVSVTGIVLAFEPISEKIQPYKTDCFDAVTVAQMLVAIKKTNAEIIDVTVDANSFVIVKSIDNNGKNFTAYADPKSGKTLGEVPKKNRFFQWVTTLHRSLFLHETGRFIIGLTAFLLLLIAASGTILVIQRQNGIRHFFQKIVKENFAQYYHVVLGRLMLVPILIIAITGTYLSLDQFKMLPKQNISHNIDFDHIKSEPKINLADFKVFKNILLSEVTYIEFPFSDDPEDYFTLKLKDRELVVNQFTGDILSEIRYSATTDFISLSLDLHTGRANIIWALVLATAAGNILFFVFSGFAIMLKRRSNRIKNKFKVAESDYVILVGSENGSTFGFANAVHKQLIANGKKSFLSQLNQYDIYPKAAHLIVITSTYGLGNPPSNATKFLSLLEKKPQLQPVNFSVVGFGSHAYPDFCKFAFEVNNALSLQSWAVPFVEIHTINDKSPDDFMKWFSIWSQQANIPFDASADFLHVKPKPTQKIAVIKKTTIAHEDGAFLMRLQFDKKVKFASGDLLAIYPANDYRERLYSIGKIDDGVQLSVRLHPNGLGSGFLYGLEKGAVFNAAISRNPDFYFPKKAPKVIMISNGTGIAPFLGMIGENVKKISCHLYCGFRDPSSFELYSESLQKNIDEGKLNTLNLAYSREGKKQYVKDLLHQDSGFISETLKNGGVIMICGSLAMQQNVIELLENICKSHQKTVSYYQSRKQILADCY</sequence>
<keyword evidence="5" id="KW-1185">Reference proteome</keyword>
<dbReference type="EMBL" id="FNEZ01000001">
    <property type="protein sequence ID" value="SDJ19869.1"/>
    <property type="molecule type" value="Genomic_DNA"/>
</dbReference>
<dbReference type="GO" id="GO:0016491">
    <property type="term" value="F:oxidoreductase activity"/>
    <property type="evidence" value="ECO:0007669"/>
    <property type="project" value="InterPro"/>
</dbReference>
<accession>A0A1G8RSH4</accession>
<dbReference type="InterPro" id="IPR029039">
    <property type="entry name" value="Flavoprotein-like_sf"/>
</dbReference>
<keyword evidence="1" id="KW-0285">Flavoprotein</keyword>
<evidence type="ECO:0000256" key="1">
    <source>
        <dbReference type="ARBA" id="ARBA00022630"/>
    </source>
</evidence>
<proteinExistence type="predicted"/>
<feature type="domain" description="Flavodoxin-like" evidence="3">
    <location>
        <begin position="341"/>
        <end position="480"/>
    </location>
</feature>
<dbReference type="SUPFAM" id="SSF63380">
    <property type="entry name" value="Riboflavin synthase domain-like"/>
    <property type="match status" value="1"/>
</dbReference>
<feature type="transmembrane region" description="Helical" evidence="2">
    <location>
        <begin position="12"/>
        <end position="33"/>
    </location>
</feature>
<dbReference type="Proteomes" id="UP000199580">
    <property type="component" value="Unassembled WGS sequence"/>
</dbReference>
<dbReference type="AlphaFoldDB" id="A0A1G8RSH4"/>
<dbReference type="InterPro" id="IPR039261">
    <property type="entry name" value="FNR_nucleotide-bd"/>
</dbReference>
<dbReference type="SUPFAM" id="SSF52343">
    <property type="entry name" value="Ferredoxin reductase-like, C-terminal NADP-linked domain"/>
    <property type="match status" value="1"/>
</dbReference>
<organism evidence="4 5">
    <name type="scientific">Flavobacterium noncentrifugens</name>
    <dbReference type="NCBI Taxonomy" id="1128970"/>
    <lineage>
        <taxon>Bacteria</taxon>
        <taxon>Pseudomonadati</taxon>
        <taxon>Bacteroidota</taxon>
        <taxon>Flavobacteriia</taxon>
        <taxon>Flavobacteriales</taxon>
        <taxon>Flavobacteriaceae</taxon>
        <taxon>Flavobacterium</taxon>
    </lineage>
</organism>
<feature type="transmembrane region" description="Helical" evidence="2">
    <location>
        <begin position="130"/>
        <end position="151"/>
    </location>
</feature>
<evidence type="ECO:0000256" key="2">
    <source>
        <dbReference type="SAM" id="Phobius"/>
    </source>
</evidence>
<keyword evidence="2" id="KW-0472">Membrane</keyword>
<dbReference type="GO" id="GO:0005829">
    <property type="term" value="C:cytosol"/>
    <property type="evidence" value="ECO:0007669"/>
    <property type="project" value="TreeGrafter"/>
</dbReference>
<dbReference type="Pfam" id="PF03929">
    <property type="entry name" value="PepSY_TM"/>
    <property type="match status" value="1"/>
</dbReference>
<dbReference type="InterPro" id="IPR017938">
    <property type="entry name" value="Riboflavin_synthase-like_b-brl"/>
</dbReference>
<dbReference type="Gene3D" id="3.40.50.360">
    <property type="match status" value="1"/>
</dbReference>
<dbReference type="Pfam" id="PF00175">
    <property type="entry name" value="NAD_binding_1"/>
    <property type="match status" value="1"/>
</dbReference>
<keyword evidence="2" id="KW-1133">Transmembrane helix</keyword>
<evidence type="ECO:0000259" key="3">
    <source>
        <dbReference type="PROSITE" id="PS50902"/>
    </source>
</evidence>
<dbReference type="Pfam" id="PF00258">
    <property type="entry name" value="Flavodoxin_1"/>
    <property type="match status" value="1"/>
</dbReference>
<dbReference type="PROSITE" id="PS50902">
    <property type="entry name" value="FLAVODOXIN_LIKE"/>
    <property type="match status" value="1"/>
</dbReference>
<feature type="transmembrane region" description="Helical" evidence="2">
    <location>
        <begin position="172"/>
        <end position="195"/>
    </location>
</feature>
<evidence type="ECO:0000313" key="4">
    <source>
        <dbReference type="EMBL" id="SDJ19869.1"/>
    </source>
</evidence>
<gene>
    <name evidence="4" type="ORF">SAMN04487935_0259</name>
</gene>
<dbReference type="GO" id="GO:0050660">
    <property type="term" value="F:flavin adenine dinucleotide binding"/>
    <property type="evidence" value="ECO:0007669"/>
    <property type="project" value="TreeGrafter"/>
</dbReference>
<evidence type="ECO:0000313" key="5">
    <source>
        <dbReference type="Proteomes" id="UP000199580"/>
    </source>
</evidence>
<protein>
    <submittedName>
        <fullName evidence="4">Sulfite reductase (NADPH) flavoprotein alpha-component</fullName>
    </submittedName>
</protein>
<dbReference type="InterPro" id="IPR008254">
    <property type="entry name" value="Flavodoxin/NO_synth"/>
</dbReference>
<feature type="transmembrane region" description="Helical" evidence="2">
    <location>
        <begin position="298"/>
        <end position="323"/>
    </location>
</feature>
<dbReference type="RefSeq" id="WP_091391490.1">
    <property type="nucleotide sequence ID" value="NZ_BKAI01000001.1"/>
</dbReference>
<dbReference type="OrthoDB" id="9789468at2"/>
<dbReference type="STRING" id="1128970.SAMN04487935_0259"/>
<reference evidence="4 5" key="1">
    <citation type="submission" date="2016-10" db="EMBL/GenBank/DDBJ databases">
        <authorList>
            <person name="de Groot N.N."/>
        </authorList>
    </citation>
    <scope>NUCLEOTIDE SEQUENCE [LARGE SCALE GENOMIC DNA]</scope>
    <source>
        <strain evidence="4 5">CGMCC 1.10076</strain>
    </source>
</reference>
<dbReference type="InterPro" id="IPR005625">
    <property type="entry name" value="PepSY-ass_TM"/>
</dbReference>
<dbReference type="Gene3D" id="3.40.50.80">
    <property type="entry name" value="Nucleotide-binding domain of ferredoxin-NADP reductase (FNR) module"/>
    <property type="match status" value="1"/>
</dbReference>
<keyword evidence="2" id="KW-0812">Transmembrane</keyword>
<dbReference type="GO" id="GO:0010181">
    <property type="term" value="F:FMN binding"/>
    <property type="evidence" value="ECO:0007669"/>
    <property type="project" value="InterPro"/>
</dbReference>
<dbReference type="PANTHER" id="PTHR19384">
    <property type="entry name" value="NITRIC OXIDE SYNTHASE-RELATED"/>
    <property type="match status" value="1"/>
</dbReference>